<sequence>MLAGSQPSFKFLDVSHFWVDQRLKKIPHLAFS</sequence>
<name>A0A0A9BU79_ARUDO</name>
<dbReference type="EMBL" id="GBRH01235068">
    <property type="protein sequence ID" value="JAD62827.1"/>
    <property type="molecule type" value="Transcribed_RNA"/>
</dbReference>
<reference evidence="1" key="1">
    <citation type="submission" date="2014-09" db="EMBL/GenBank/DDBJ databases">
        <authorList>
            <person name="Magalhaes I.L.F."/>
            <person name="Oliveira U."/>
            <person name="Santos F.R."/>
            <person name="Vidigal T.H.D.A."/>
            <person name="Brescovit A.D."/>
            <person name="Santos A.J."/>
        </authorList>
    </citation>
    <scope>NUCLEOTIDE SEQUENCE</scope>
    <source>
        <tissue evidence="1">Shoot tissue taken approximately 20 cm above the soil surface</tissue>
    </source>
</reference>
<organism evidence="1">
    <name type="scientific">Arundo donax</name>
    <name type="common">Giant reed</name>
    <name type="synonym">Donax arundinaceus</name>
    <dbReference type="NCBI Taxonomy" id="35708"/>
    <lineage>
        <taxon>Eukaryota</taxon>
        <taxon>Viridiplantae</taxon>
        <taxon>Streptophyta</taxon>
        <taxon>Embryophyta</taxon>
        <taxon>Tracheophyta</taxon>
        <taxon>Spermatophyta</taxon>
        <taxon>Magnoliopsida</taxon>
        <taxon>Liliopsida</taxon>
        <taxon>Poales</taxon>
        <taxon>Poaceae</taxon>
        <taxon>PACMAD clade</taxon>
        <taxon>Arundinoideae</taxon>
        <taxon>Arundineae</taxon>
        <taxon>Arundo</taxon>
    </lineage>
</organism>
<accession>A0A0A9BU79</accession>
<evidence type="ECO:0000313" key="1">
    <source>
        <dbReference type="EMBL" id="JAD62827.1"/>
    </source>
</evidence>
<dbReference type="AlphaFoldDB" id="A0A0A9BU79"/>
<proteinExistence type="predicted"/>
<reference evidence="1" key="2">
    <citation type="journal article" date="2015" name="Data Brief">
        <title>Shoot transcriptome of the giant reed, Arundo donax.</title>
        <authorList>
            <person name="Barrero R.A."/>
            <person name="Guerrero F.D."/>
            <person name="Moolhuijzen P."/>
            <person name="Goolsby J.A."/>
            <person name="Tidwell J."/>
            <person name="Bellgard S.E."/>
            <person name="Bellgard M.I."/>
        </authorList>
    </citation>
    <scope>NUCLEOTIDE SEQUENCE</scope>
    <source>
        <tissue evidence="1">Shoot tissue taken approximately 20 cm above the soil surface</tissue>
    </source>
</reference>
<protein>
    <submittedName>
        <fullName evidence="1">Uncharacterized protein</fullName>
    </submittedName>
</protein>